<keyword evidence="9" id="KW-1185">Reference proteome</keyword>
<reference evidence="8 9" key="1">
    <citation type="journal article" date="2010" name="Int. J. Syst. Evol. Microbiol.">
        <title>Sphingopyxis bauzanensis sp. nov., a psychrophilic bacterium isolated from soil.</title>
        <authorList>
            <person name="Zhang D.C."/>
            <person name="Liu H.C."/>
            <person name="Xin Y.H."/>
            <person name="Zhou Y.G."/>
            <person name="Schinner F."/>
            <person name="Margesin R."/>
        </authorList>
    </citation>
    <scope>NUCLEOTIDE SEQUENCE [LARGE SCALE GENOMIC DNA]</scope>
    <source>
        <strain evidence="8 9">DSM 22271</strain>
    </source>
</reference>
<dbReference type="NCBIfam" id="NF007111">
    <property type="entry name" value="PRK09560.1"/>
    <property type="match status" value="1"/>
</dbReference>
<comment type="subcellular location">
    <subcellularLocation>
        <location evidence="1">Cell inner membrane</location>
        <topology evidence="1">Multi-pass membrane protein</topology>
    </subcellularLocation>
    <subcellularLocation>
        <location evidence="6">Cell membrane</location>
        <topology evidence="6">Multi-pass membrane protein</topology>
    </subcellularLocation>
</comment>
<dbReference type="OrthoDB" id="9808135at2"/>
<keyword evidence="3 6" id="KW-0812">Transmembrane</keyword>
<feature type="transmembrane region" description="Helical" evidence="6">
    <location>
        <begin position="335"/>
        <end position="361"/>
    </location>
</feature>
<feature type="region of interest" description="Disordered" evidence="7">
    <location>
        <begin position="409"/>
        <end position="428"/>
    </location>
</feature>
<feature type="transmembrane region" description="Helical" evidence="6">
    <location>
        <begin position="269"/>
        <end position="292"/>
    </location>
</feature>
<dbReference type="InterPro" id="IPR023171">
    <property type="entry name" value="Na/H_antiporter_dom_sf"/>
</dbReference>
<dbReference type="Pfam" id="PF06965">
    <property type="entry name" value="Na_H_antiport_1"/>
    <property type="match status" value="1"/>
</dbReference>
<evidence type="ECO:0000256" key="7">
    <source>
        <dbReference type="SAM" id="MobiDB-lite"/>
    </source>
</evidence>
<evidence type="ECO:0000313" key="8">
    <source>
        <dbReference type="EMBL" id="OWQ94693.1"/>
    </source>
</evidence>
<dbReference type="InterPro" id="IPR004670">
    <property type="entry name" value="NhaA"/>
</dbReference>
<evidence type="ECO:0000256" key="5">
    <source>
        <dbReference type="ARBA" id="ARBA00023136"/>
    </source>
</evidence>
<keyword evidence="4 6" id="KW-1133">Transmembrane helix</keyword>
<accession>A0A246JPF2</accession>
<dbReference type="PANTHER" id="PTHR30341:SF0">
    <property type="entry name" value="NA(+)_H(+) ANTIPORTER NHAA"/>
    <property type="match status" value="1"/>
</dbReference>
<dbReference type="PANTHER" id="PTHR30341">
    <property type="entry name" value="SODIUM ION/PROTON ANTIPORTER NHAA-RELATED"/>
    <property type="match status" value="1"/>
</dbReference>
<feature type="transmembrane region" description="Helical" evidence="6">
    <location>
        <begin position="215"/>
        <end position="243"/>
    </location>
</feature>
<keyword evidence="6" id="KW-0915">Sodium</keyword>
<feature type="transmembrane region" description="Helical" evidence="6">
    <location>
        <begin position="60"/>
        <end position="81"/>
    </location>
</feature>
<dbReference type="AlphaFoldDB" id="A0A246JPF2"/>
<evidence type="ECO:0000256" key="4">
    <source>
        <dbReference type="ARBA" id="ARBA00022989"/>
    </source>
</evidence>
<evidence type="ECO:0000256" key="6">
    <source>
        <dbReference type="HAMAP-Rule" id="MF_01844"/>
    </source>
</evidence>
<keyword evidence="6" id="KW-0813">Transport</keyword>
<dbReference type="NCBIfam" id="TIGR00773">
    <property type="entry name" value="NhaA"/>
    <property type="match status" value="1"/>
</dbReference>
<feature type="transmembrane region" description="Helical" evidence="6">
    <location>
        <begin position="132"/>
        <end position="151"/>
    </location>
</feature>
<feature type="transmembrane region" description="Helical" evidence="6">
    <location>
        <begin position="187"/>
        <end position="203"/>
    </location>
</feature>
<feature type="transmembrane region" description="Helical" evidence="6">
    <location>
        <begin position="102"/>
        <end position="120"/>
    </location>
</feature>
<feature type="transmembrane region" description="Helical" evidence="6">
    <location>
        <begin position="21"/>
        <end position="40"/>
    </location>
</feature>
<gene>
    <name evidence="6 8" type="primary">nhaA</name>
    <name evidence="8" type="ORF">CDQ92_16630</name>
</gene>
<evidence type="ECO:0000256" key="1">
    <source>
        <dbReference type="ARBA" id="ARBA00004429"/>
    </source>
</evidence>
<feature type="compositionally biased region" description="Acidic residues" evidence="7">
    <location>
        <begin position="412"/>
        <end position="428"/>
    </location>
</feature>
<evidence type="ECO:0000256" key="2">
    <source>
        <dbReference type="ARBA" id="ARBA00022475"/>
    </source>
</evidence>
<evidence type="ECO:0000256" key="3">
    <source>
        <dbReference type="ARBA" id="ARBA00022692"/>
    </source>
</evidence>
<keyword evidence="5 6" id="KW-0472">Membrane</keyword>
<comment type="similarity">
    <text evidence="6">Belongs to the NhaA Na(+)/H(+) (TC 2.A.33) antiporter family.</text>
</comment>
<feature type="transmembrane region" description="Helical" evidence="6">
    <location>
        <begin position="299"/>
        <end position="323"/>
    </location>
</feature>
<comment type="caution">
    <text evidence="8">The sequence shown here is derived from an EMBL/GenBank/DDBJ whole genome shotgun (WGS) entry which is preliminary data.</text>
</comment>
<feature type="transmembrane region" description="Helical" evidence="6">
    <location>
        <begin position="373"/>
        <end position="393"/>
    </location>
</feature>
<dbReference type="Proteomes" id="UP000197361">
    <property type="component" value="Unassembled WGS sequence"/>
</dbReference>
<comment type="catalytic activity">
    <reaction evidence="6">
        <text>Na(+)(in) + 2 H(+)(out) = Na(+)(out) + 2 H(+)(in)</text>
        <dbReference type="Rhea" id="RHEA:29251"/>
        <dbReference type="ChEBI" id="CHEBI:15378"/>
        <dbReference type="ChEBI" id="CHEBI:29101"/>
    </reaction>
</comment>
<dbReference type="GO" id="GO:0006885">
    <property type="term" value="P:regulation of pH"/>
    <property type="evidence" value="ECO:0007669"/>
    <property type="project" value="UniProtKB-UniRule"/>
</dbReference>
<dbReference type="EMBL" id="NISK01000004">
    <property type="protein sequence ID" value="OWQ94693.1"/>
    <property type="molecule type" value="Genomic_DNA"/>
</dbReference>
<keyword evidence="6" id="KW-0739">Sodium transport</keyword>
<proteinExistence type="inferred from homology"/>
<dbReference type="GO" id="GO:0015385">
    <property type="term" value="F:sodium:proton antiporter activity"/>
    <property type="evidence" value="ECO:0007669"/>
    <property type="project" value="UniProtKB-UniRule"/>
</dbReference>
<dbReference type="NCBIfam" id="NF007112">
    <property type="entry name" value="PRK09561.1"/>
    <property type="match status" value="1"/>
</dbReference>
<evidence type="ECO:0000313" key="9">
    <source>
        <dbReference type="Proteomes" id="UP000197361"/>
    </source>
</evidence>
<keyword evidence="6" id="KW-0406">Ion transport</keyword>
<dbReference type="Gene3D" id="1.20.1530.10">
    <property type="entry name" value="Na+/H+ antiporter like domain"/>
    <property type="match status" value="1"/>
</dbReference>
<dbReference type="RefSeq" id="WP_088442735.1">
    <property type="nucleotide sequence ID" value="NZ_BMMC01000008.1"/>
</dbReference>
<organism evidence="8 9">
    <name type="scientific">Sphingopyxis bauzanensis</name>
    <dbReference type="NCBI Taxonomy" id="651663"/>
    <lineage>
        <taxon>Bacteria</taxon>
        <taxon>Pseudomonadati</taxon>
        <taxon>Pseudomonadota</taxon>
        <taxon>Alphaproteobacteria</taxon>
        <taxon>Sphingomonadales</taxon>
        <taxon>Sphingomonadaceae</taxon>
        <taxon>Sphingopyxis</taxon>
    </lineage>
</organism>
<dbReference type="HAMAP" id="MF_01844">
    <property type="entry name" value="NhaA"/>
    <property type="match status" value="1"/>
</dbReference>
<dbReference type="GO" id="GO:0005886">
    <property type="term" value="C:plasma membrane"/>
    <property type="evidence" value="ECO:0007669"/>
    <property type="project" value="UniProtKB-SubCell"/>
</dbReference>
<comment type="function">
    <text evidence="6">Na(+)/H(+) antiporter that extrudes sodium in exchange for external protons.</text>
</comment>
<keyword evidence="2 6" id="KW-1003">Cell membrane</keyword>
<name>A0A246JPF2_9SPHN</name>
<sequence length="428" mass="45222">MTGRNPPRSALRDFLESESAGGMLLIFAAIMAMIIANSALGDDYHHLIHAVTGPVLTDKLGPMTVHLWINDGLMAVFFLLVGLEIKREFVDGRLASWDRRRLPFIAAAAGMAVPAALYLIFAGSTPGLAQGWAIPAATDIAFAMGVLALLGKRAPTSLKLFLVTVAIVDDMGAVAIIALFYTAEINMMALAAAAAILGAMFVMNRQGVKSLPLYVLMFLFLWYAMLLSGVHATIAGVLAAMAIPFERTPGTPDSQTSPLHRLEHGLHPWVAFAIVPLFGFANAGVDIGALTIEQIFAPLPLGIAAGLFFGKQIGIFGSVWLAVKFGIAGKLRGATWLQIYGIAMLCGIGFTMSLFIGGLAFPGNALLIEEAKIGVLMGSLAAALVGFAVLRFAPLHHQHDAVERESAAEIAADGDVEDTSEDDDPVTA</sequence>
<protein>
    <recommendedName>
        <fullName evidence="6">Na(+)/H(+) antiporter NhaA</fullName>
    </recommendedName>
    <alternativeName>
        <fullName evidence="6">Sodium/proton antiporter NhaA</fullName>
    </alternativeName>
</protein>
<keyword evidence="6" id="KW-0050">Antiport</keyword>